<dbReference type="InterPro" id="IPR017438">
    <property type="entry name" value="ATP-NAD_kinase_N"/>
</dbReference>
<comment type="cofactor">
    <cofactor evidence="1">
        <name>Mg(2+)</name>
        <dbReference type="ChEBI" id="CHEBI:18420"/>
    </cofactor>
</comment>
<evidence type="ECO:0000259" key="9">
    <source>
        <dbReference type="PROSITE" id="PS50146"/>
    </source>
</evidence>
<dbReference type="Pfam" id="PF00781">
    <property type="entry name" value="DAGK_cat"/>
    <property type="match status" value="1"/>
</dbReference>
<keyword evidence="7" id="KW-0443">Lipid metabolism</keyword>
<comment type="similarity">
    <text evidence="2">Belongs to the diacylglycerol/lipid kinase family.</text>
</comment>
<dbReference type="AlphaFoldDB" id="A0A1M5YN59"/>
<accession>A0A1M5YN59</accession>
<evidence type="ECO:0000256" key="1">
    <source>
        <dbReference type="ARBA" id="ARBA00001946"/>
    </source>
</evidence>
<protein>
    <submittedName>
        <fullName evidence="10">Diacylglycerol kinase family enzyme</fullName>
    </submittedName>
</protein>
<dbReference type="PANTHER" id="PTHR12358:SF106">
    <property type="entry name" value="LIPID KINASE YEGS"/>
    <property type="match status" value="1"/>
</dbReference>
<proteinExistence type="inferred from homology"/>
<dbReference type="Pfam" id="PF19279">
    <property type="entry name" value="YegS_C"/>
    <property type="match status" value="1"/>
</dbReference>
<evidence type="ECO:0000256" key="5">
    <source>
        <dbReference type="ARBA" id="ARBA00022777"/>
    </source>
</evidence>
<dbReference type="EMBL" id="FQXJ01000008">
    <property type="protein sequence ID" value="SHI13013.1"/>
    <property type="molecule type" value="Genomic_DNA"/>
</dbReference>
<keyword evidence="6" id="KW-0067">ATP-binding</keyword>
<dbReference type="GO" id="GO:0016301">
    <property type="term" value="F:kinase activity"/>
    <property type="evidence" value="ECO:0007669"/>
    <property type="project" value="UniProtKB-KW"/>
</dbReference>
<keyword evidence="7" id="KW-0444">Lipid biosynthesis</keyword>
<feature type="domain" description="DAGKc" evidence="9">
    <location>
        <begin position="1"/>
        <end position="136"/>
    </location>
</feature>
<keyword evidence="8" id="KW-1208">Phospholipid metabolism</keyword>
<dbReference type="Gene3D" id="2.60.200.40">
    <property type="match status" value="1"/>
</dbReference>
<sequence length="321" mass="35871">MRYLFILNPGSKGGKSKVKFEEIFDFLHNNQVKFDYKLTKTLEDAYTFSIEGNKNGYDVIVAVGGDGTINRVINGFYDSMGKRISNSKLAVIHTGTSPDFCKSYDLPQEIDQALSAVLKGKSIKIPIGKISYVGEYDKRLDDCPLGMTHGNLQTGYFACCANIGIGASVARGANSGIRDSIGDFAGTLVTLIKTLFSYRPVNYALCIDGKNLVYKKVYNIFVGKTTYIASGIKVKNKLTLREHQFYALTIKNIGYVNWLSVLRKLYRAKEFANNNTMFLQYARKIEVYGSNRNNELEFDGDPRGFLPCVIEPAQDPLDVIR</sequence>
<name>A0A1M5YN59_9FIRM</name>
<gene>
    <name evidence="10" type="ORF">SAMN02746098_02546</name>
</gene>
<keyword evidence="3" id="KW-0808">Transferase</keyword>
<dbReference type="STRING" id="1121420.SAMN02746098_02546"/>
<reference evidence="11" key="1">
    <citation type="submission" date="2016-11" db="EMBL/GenBank/DDBJ databases">
        <authorList>
            <person name="Varghese N."/>
            <person name="Submissions S."/>
        </authorList>
    </citation>
    <scope>NUCLEOTIDE SEQUENCE [LARGE SCALE GENOMIC DNA]</scope>
    <source>
        <strain evidence="11">DSM 15449</strain>
    </source>
</reference>
<organism evidence="10 11">
    <name type="scientific">Desulfosporosinus lacus DSM 15449</name>
    <dbReference type="NCBI Taxonomy" id="1121420"/>
    <lineage>
        <taxon>Bacteria</taxon>
        <taxon>Bacillati</taxon>
        <taxon>Bacillota</taxon>
        <taxon>Clostridia</taxon>
        <taxon>Eubacteriales</taxon>
        <taxon>Desulfitobacteriaceae</taxon>
        <taxon>Desulfosporosinus</taxon>
    </lineage>
</organism>
<dbReference type="SUPFAM" id="SSF111331">
    <property type="entry name" value="NAD kinase/diacylglycerol kinase-like"/>
    <property type="match status" value="1"/>
</dbReference>
<evidence type="ECO:0000256" key="4">
    <source>
        <dbReference type="ARBA" id="ARBA00022741"/>
    </source>
</evidence>
<dbReference type="InterPro" id="IPR016064">
    <property type="entry name" value="NAD/diacylglycerol_kinase_sf"/>
</dbReference>
<dbReference type="RefSeq" id="WP_073030107.1">
    <property type="nucleotide sequence ID" value="NZ_FQXJ01000008.1"/>
</dbReference>
<evidence type="ECO:0000256" key="3">
    <source>
        <dbReference type="ARBA" id="ARBA00022679"/>
    </source>
</evidence>
<dbReference type="Gene3D" id="3.40.50.10330">
    <property type="entry name" value="Probable inorganic polyphosphate/atp-NAD kinase, domain 1"/>
    <property type="match status" value="1"/>
</dbReference>
<evidence type="ECO:0000313" key="11">
    <source>
        <dbReference type="Proteomes" id="UP000183954"/>
    </source>
</evidence>
<keyword evidence="5 10" id="KW-0418">Kinase</keyword>
<dbReference type="GO" id="GO:0008654">
    <property type="term" value="P:phospholipid biosynthetic process"/>
    <property type="evidence" value="ECO:0007669"/>
    <property type="project" value="UniProtKB-KW"/>
</dbReference>
<evidence type="ECO:0000256" key="8">
    <source>
        <dbReference type="ARBA" id="ARBA00023264"/>
    </source>
</evidence>
<dbReference type="GO" id="GO:0005524">
    <property type="term" value="F:ATP binding"/>
    <property type="evidence" value="ECO:0007669"/>
    <property type="project" value="UniProtKB-KW"/>
</dbReference>
<dbReference type="InterPro" id="IPR050187">
    <property type="entry name" value="Lipid_Phosphate_FormReg"/>
</dbReference>
<evidence type="ECO:0000313" key="10">
    <source>
        <dbReference type="EMBL" id="SHI13013.1"/>
    </source>
</evidence>
<evidence type="ECO:0000256" key="7">
    <source>
        <dbReference type="ARBA" id="ARBA00023209"/>
    </source>
</evidence>
<evidence type="ECO:0000256" key="6">
    <source>
        <dbReference type="ARBA" id="ARBA00022840"/>
    </source>
</evidence>
<dbReference type="InterPro" id="IPR045540">
    <property type="entry name" value="YegS/DAGK_C"/>
</dbReference>
<dbReference type="OrthoDB" id="9786026at2"/>
<dbReference type="Proteomes" id="UP000183954">
    <property type="component" value="Unassembled WGS sequence"/>
</dbReference>
<dbReference type="PROSITE" id="PS50146">
    <property type="entry name" value="DAGK"/>
    <property type="match status" value="1"/>
</dbReference>
<keyword evidence="11" id="KW-1185">Reference proteome</keyword>
<keyword evidence="7" id="KW-0594">Phospholipid biosynthesis</keyword>
<evidence type="ECO:0000256" key="2">
    <source>
        <dbReference type="ARBA" id="ARBA00005983"/>
    </source>
</evidence>
<dbReference type="PANTHER" id="PTHR12358">
    <property type="entry name" value="SPHINGOSINE KINASE"/>
    <property type="match status" value="1"/>
</dbReference>
<keyword evidence="4" id="KW-0547">Nucleotide-binding</keyword>
<dbReference type="InterPro" id="IPR001206">
    <property type="entry name" value="Diacylglycerol_kinase_cat_dom"/>
</dbReference>
<dbReference type="GO" id="GO:0005886">
    <property type="term" value="C:plasma membrane"/>
    <property type="evidence" value="ECO:0007669"/>
    <property type="project" value="TreeGrafter"/>
</dbReference>